<dbReference type="InterPro" id="IPR009019">
    <property type="entry name" value="KH_sf_prok-type"/>
</dbReference>
<dbReference type="RefSeq" id="WP_092078373.1">
    <property type="nucleotide sequence ID" value="NZ_FNAQ01000008.1"/>
</dbReference>
<evidence type="ECO:0000313" key="10">
    <source>
        <dbReference type="EMBL" id="SDE33490.1"/>
    </source>
</evidence>
<dbReference type="Proteomes" id="UP000243205">
    <property type="component" value="Unassembled WGS sequence"/>
</dbReference>
<comment type="subcellular location">
    <subcellularLocation>
        <location evidence="7">Cytoplasm</location>
    </subcellularLocation>
</comment>
<dbReference type="GO" id="GO:0003723">
    <property type="term" value="F:RNA binding"/>
    <property type="evidence" value="ECO:0007669"/>
    <property type="project" value="UniProtKB-UniRule"/>
</dbReference>
<dbReference type="GO" id="GO:0031564">
    <property type="term" value="P:transcription antitermination"/>
    <property type="evidence" value="ECO:0007669"/>
    <property type="project" value="UniProtKB-UniRule"/>
</dbReference>
<dbReference type="InterPro" id="IPR058582">
    <property type="entry name" value="KH_NusA_2nd"/>
</dbReference>
<comment type="function">
    <text evidence="7">Participates in both transcription termination and antitermination.</text>
</comment>
<dbReference type="SUPFAM" id="SSF54814">
    <property type="entry name" value="Prokaryotic type KH domain (KH-domain type II)"/>
    <property type="match status" value="2"/>
</dbReference>
<evidence type="ECO:0000256" key="5">
    <source>
        <dbReference type="ARBA" id="ARBA00023015"/>
    </source>
</evidence>
<keyword evidence="6 7" id="KW-0804">Transcription</keyword>
<protein>
    <recommendedName>
        <fullName evidence="7">Transcription termination/antitermination protein NusA</fullName>
    </recommendedName>
</protein>
<dbReference type="SUPFAM" id="SSF69705">
    <property type="entry name" value="Transcription factor NusA, N-terminal domain"/>
    <property type="match status" value="1"/>
</dbReference>
<dbReference type="InterPro" id="IPR030842">
    <property type="entry name" value="TF_NusA_bacterial"/>
</dbReference>
<evidence type="ECO:0000256" key="7">
    <source>
        <dbReference type="HAMAP-Rule" id="MF_00945"/>
    </source>
</evidence>
<dbReference type="CDD" id="cd04455">
    <property type="entry name" value="S1_NusA"/>
    <property type="match status" value="1"/>
</dbReference>
<dbReference type="FunFam" id="3.30.300.20:FF:000002">
    <property type="entry name" value="Transcription termination/antitermination protein NusA"/>
    <property type="match status" value="1"/>
</dbReference>
<dbReference type="PROSITE" id="PS50084">
    <property type="entry name" value="KH_TYPE_1"/>
    <property type="match status" value="1"/>
</dbReference>
<keyword evidence="11" id="KW-1185">Reference proteome</keyword>
<dbReference type="InterPro" id="IPR010213">
    <property type="entry name" value="TF_NusA"/>
</dbReference>
<evidence type="ECO:0000256" key="6">
    <source>
        <dbReference type="ARBA" id="ARBA00023163"/>
    </source>
</evidence>
<dbReference type="GO" id="GO:0005829">
    <property type="term" value="C:cytosol"/>
    <property type="evidence" value="ECO:0007669"/>
    <property type="project" value="TreeGrafter"/>
</dbReference>
<dbReference type="SMART" id="SM00322">
    <property type="entry name" value="KH"/>
    <property type="match status" value="2"/>
</dbReference>
<gene>
    <name evidence="7" type="primary">nusA</name>
    <name evidence="10" type="ORF">SAMN05661003_10846</name>
</gene>
<evidence type="ECO:0000256" key="3">
    <source>
        <dbReference type="ARBA" id="ARBA00022814"/>
    </source>
</evidence>
<dbReference type="Gene3D" id="2.40.50.140">
    <property type="entry name" value="Nucleic acid-binding proteins"/>
    <property type="match status" value="1"/>
</dbReference>
<dbReference type="STRING" id="57664.SAMN05661003_10846"/>
<dbReference type="InterPro" id="IPR036555">
    <property type="entry name" value="NusA_N_sf"/>
</dbReference>
<dbReference type="PANTHER" id="PTHR22648:SF0">
    <property type="entry name" value="TRANSCRIPTION TERMINATION_ANTITERMINATION PROTEIN NUSA"/>
    <property type="match status" value="1"/>
</dbReference>
<dbReference type="PROSITE" id="PS50126">
    <property type="entry name" value="S1"/>
    <property type="match status" value="1"/>
</dbReference>
<comment type="subunit">
    <text evidence="7">Monomer. Binds directly to the core enzyme of the DNA-dependent RNA polymerase and to nascent RNA.</text>
</comment>
<keyword evidence="1 7" id="KW-0806">Transcription termination</keyword>
<dbReference type="InterPro" id="IPR025249">
    <property type="entry name" value="TF_NusA_KH_1st"/>
</dbReference>
<dbReference type="PANTHER" id="PTHR22648">
    <property type="entry name" value="TRANSCRIPTION TERMINATION FACTOR NUSA"/>
    <property type="match status" value="1"/>
</dbReference>
<feature type="domain" description="S1 motif" evidence="9">
    <location>
        <begin position="136"/>
        <end position="200"/>
    </location>
</feature>
<feature type="region of interest" description="Disordered" evidence="8">
    <location>
        <begin position="351"/>
        <end position="391"/>
    </location>
</feature>
<dbReference type="HAMAP" id="MF_00945_B">
    <property type="entry name" value="NusA_B"/>
    <property type="match status" value="1"/>
</dbReference>
<dbReference type="Pfam" id="PF13184">
    <property type="entry name" value="KH_NusA_1st"/>
    <property type="match status" value="1"/>
</dbReference>
<evidence type="ECO:0000256" key="2">
    <source>
        <dbReference type="ARBA" id="ARBA00022490"/>
    </source>
</evidence>
<accession>A0A1G7C3Y9</accession>
<dbReference type="GO" id="GO:0003700">
    <property type="term" value="F:DNA-binding transcription factor activity"/>
    <property type="evidence" value="ECO:0007669"/>
    <property type="project" value="InterPro"/>
</dbReference>
<evidence type="ECO:0000259" key="9">
    <source>
        <dbReference type="PROSITE" id="PS50126"/>
    </source>
</evidence>
<dbReference type="CDD" id="cd02134">
    <property type="entry name" value="KH-II_NusA_rpt1"/>
    <property type="match status" value="1"/>
</dbReference>
<dbReference type="FunFam" id="2.40.50.140:FF:000058">
    <property type="entry name" value="Transcription termination/antitermination protein NusA"/>
    <property type="match status" value="1"/>
</dbReference>
<dbReference type="Gene3D" id="3.30.1480.10">
    <property type="entry name" value="NusA, N-terminal domain"/>
    <property type="match status" value="1"/>
</dbReference>
<dbReference type="NCBIfam" id="TIGR01953">
    <property type="entry name" value="NusA"/>
    <property type="match status" value="1"/>
</dbReference>
<keyword evidence="3 7" id="KW-0889">Transcription antitermination</keyword>
<dbReference type="EMBL" id="FNAQ01000008">
    <property type="protein sequence ID" value="SDE33490.1"/>
    <property type="molecule type" value="Genomic_DNA"/>
</dbReference>
<proteinExistence type="inferred from homology"/>
<dbReference type="AlphaFoldDB" id="A0A1G7C3Y9"/>
<keyword evidence="5 7" id="KW-0805">Transcription regulation</keyword>
<reference evidence="11" key="1">
    <citation type="submission" date="2016-10" db="EMBL/GenBank/DDBJ databases">
        <authorList>
            <person name="Varghese N."/>
            <person name="Submissions S."/>
        </authorList>
    </citation>
    <scope>NUCLEOTIDE SEQUENCE [LARGE SCALE GENOMIC DNA]</scope>
    <source>
        <strain evidence="11">DSM 8987</strain>
    </source>
</reference>
<evidence type="ECO:0000256" key="1">
    <source>
        <dbReference type="ARBA" id="ARBA00022472"/>
    </source>
</evidence>
<dbReference type="InterPro" id="IPR003029">
    <property type="entry name" value="S1_domain"/>
</dbReference>
<dbReference type="Pfam" id="PF26594">
    <property type="entry name" value="KH_NusA_2nd"/>
    <property type="match status" value="1"/>
</dbReference>
<dbReference type="InterPro" id="IPR012340">
    <property type="entry name" value="NA-bd_OB-fold"/>
</dbReference>
<dbReference type="CDD" id="cd22529">
    <property type="entry name" value="KH-II_NusA_rpt2"/>
    <property type="match status" value="1"/>
</dbReference>
<dbReference type="Pfam" id="PF00575">
    <property type="entry name" value="S1"/>
    <property type="match status" value="1"/>
</dbReference>
<dbReference type="GO" id="GO:0006353">
    <property type="term" value="P:DNA-templated transcription termination"/>
    <property type="evidence" value="ECO:0007669"/>
    <property type="project" value="UniProtKB-UniRule"/>
</dbReference>
<evidence type="ECO:0000256" key="4">
    <source>
        <dbReference type="ARBA" id="ARBA00022884"/>
    </source>
</evidence>
<name>A0A1G7C3Y9_9BACT</name>
<dbReference type="InterPro" id="IPR004087">
    <property type="entry name" value="KH_dom"/>
</dbReference>
<evidence type="ECO:0000313" key="11">
    <source>
        <dbReference type="Proteomes" id="UP000243205"/>
    </source>
</evidence>
<dbReference type="SUPFAM" id="SSF50249">
    <property type="entry name" value="Nucleic acid-binding proteins"/>
    <property type="match status" value="1"/>
</dbReference>
<organism evidence="10 11">
    <name type="scientific">Desulfuromonas thiophila</name>
    <dbReference type="NCBI Taxonomy" id="57664"/>
    <lineage>
        <taxon>Bacteria</taxon>
        <taxon>Pseudomonadati</taxon>
        <taxon>Thermodesulfobacteriota</taxon>
        <taxon>Desulfuromonadia</taxon>
        <taxon>Desulfuromonadales</taxon>
        <taxon>Desulfuromonadaceae</taxon>
        <taxon>Desulfuromonas</taxon>
    </lineage>
</organism>
<evidence type="ECO:0000256" key="8">
    <source>
        <dbReference type="SAM" id="MobiDB-lite"/>
    </source>
</evidence>
<dbReference type="OrthoDB" id="9807233at2"/>
<comment type="similarity">
    <text evidence="7">Belongs to the NusA family.</text>
</comment>
<dbReference type="FunFam" id="3.30.300.20:FF:000005">
    <property type="entry name" value="Transcription termination/antitermination protein NusA"/>
    <property type="match status" value="1"/>
</dbReference>
<dbReference type="InterPro" id="IPR013735">
    <property type="entry name" value="TF_NusA_N"/>
</dbReference>
<keyword evidence="2 7" id="KW-0963">Cytoplasm</keyword>
<dbReference type="Pfam" id="PF08529">
    <property type="entry name" value="NusA_N"/>
    <property type="match status" value="1"/>
</dbReference>
<dbReference type="InterPro" id="IPR015946">
    <property type="entry name" value="KH_dom-like_a/b"/>
</dbReference>
<dbReference type="SMART" id="SM00316">
    <property type="entry name" value="S1"/>
    <property type="match status" value="1"/>
</dbReference>
<keyword evidence="4 7" id="KW-0694">RNA-binding</keyword>
<dbReference type="Gene3D" id="3.30.300.20">
    <property type="match status" value="2"/>
</dbReference>
<sequence length="391" mass="43450">MVVNLNHVIDQVVKDKGVDRAVLVEALESAVLSAANKKYRNTRDLEAHYNNERGEVELFEFVTVVDEVQDSYKEIDLQEAREIDPEVQAGDSLGMKMEDSGNFSRIAAQTAKQVIIQKVREAEREGIFNEFKDRVGELVNGIVRRYERGDLIVDLGRAEALLPHREQVPRENYRQSDRVRAYIAEVRMSPKGPQIILSRTHPNLVIELFRTEVPEIAEGIVDIVSCSREPGSRAKIAVVSHDPDVDPVGACVGMRGARVQNVVSELRGEKIDIIPWTPDMARFACAALAPADVSRVYVDNENQAMEIIVPDDQLSLAIGKKGQNVRLAARLIGWKIDIKSESRAAEIEQEALRATEEEVDEVVSEDATAAETDSAPQDELAGPEDTEPHNA</sequence>